<dbReference type="AlphaFoldDB" id="A0A9N9KHB3"/>
<evidence type="ECO:0000256" key="1">
    <source>
        <dbReference type="RuleBase" id="RU363044"/>
    </source>
</evidence>
<keyword evidence="1" id="KW-0347">Helicase</keyword>
<dbReference type="PANTHER" id="PTHR47642">
    <property type="entry name" value="ATP-DEPENDENT DNA HELICASE"/>
    <property type="match status" value="1"/>
</dbReference>
<dbReference type="GO" id="GO:0005524">
    <property type="term" value="F:ATP binding"/>
    <property type="evidence" value="ECO:0007669"/>
    <property type="project" value="UniProtKB-KW"/>
</dbReference>
<accession>A0A9N9KHB3</accession>
<keyword evidence="1" id="KW-0378">Hydrolase</keyword>
<gene>
    <name evidence="3" type="ORF">CPELLU_LOCUS20992</name>
</gene>
<dbReference type="SUPFAM" id="SSF52540">
    <property type="entry name" value="P-loop containing nucleoside triphosphate hydrolases"/>
    <property type="match status" value="1"/>
</dbReference>
<organism evidence="3 4">
    <name type="scientific">Cetraspora pellucida</name>
    <dbReference type="NCBI Taxonomy" id="1433469"/>
    <lineage>
        <taxon>Eukaryota</taxon>
        <taxon>Fungi</taxon>
        <taxon>Fungi incertae sedis</taxon>
        <taxon>Mucoromycota</taxon>
        <taxon>Glomeromycotina</taxon>
        <taxon>Glomeromycetes</taxon>
        <taxon>Diversisporales</taxon>
        <taxon>Gigasporaceae</taxon>
        <taxon>Cetraspora</taxon>
    </lineage>
</organism>
<comment type="similarity">
    <text evidence="1">Belongs to the helicase family.</text>
</comment>
<dbReference type="GO" id="GO:0006281">
    <property type="term" value="P:DNA repair"/>
    <property type="evidence" value="ECO:0007669"/>
    <property type="project" value="UniProtKB-KW"/>
</dbReference>
<keyword evidence="1" id="KW-0227">DNA damage</keyword>
<dbReference type="EMBL" id="CAJVQA010071221">
    <property type="protein sequence ID" value="CAG8833553.1"/>
    <property type="molecule type" value="Genomic_DNA"/>
</dbReference>
<feature type="non-terminal residue" evidence="3">
    <location>
        <position position="266"/>
    </location>
</feature>
<dbReference type="GO" id="GO:0016787">
    <property type="term" value="F:hydrolase activity"/>
    <property type="evidence" value="ECO:0007669"/>
    <property type="project" value="UniProtKB-KW"/>
</dbReference>
<dbReference type="GO" id="GO:0006310">
    <property type="term" value="P:DNA recombination"/>
    <property type="evidence" value="ECO:0007669"/>
    <property type="project" value="UniProtKB-KW"/>
</dbReference>
<feature type="non-terminal residue" evidence="3">
    <location>
        <position position="1"/>
    </location>
</feature>
<protein>
    <recommendedName>
        <fullName evidence="1">ATP-dependent DNA helicase</fullName>
        <ecNumber evidence="1">5.6.2.3</ecNumber>
    </recommendedName>
</protein>
<dbReference type="InterPro" id="IPR010285">
    <property type="entry name" value="DNA_helicase_pif1-like_DEAD"/>
</dbReference>
<keyword evidence="1" id="KW-0547">Nucleotide-binding</keyword>
<dbReference type="InterPro" id="IPR027417">
    <property type="entry name" value="P-loop_NTPase"/>
</dbReference>
<dbReference type="PANTHER" id="PTHR47642:SF5">
    <property type="entry name" value="ATP-DEPENDENT DNA HELICASE"/>
    <property type="match status" value="1"/>
</dbReference>
<name>A0A9N9KHB3_9GLOM</name>
<evidence type="ECO:0000313" key="4">
    <source>
        <dbReference type="Proteomes" id="UP000789759"/>
    </source>
</evidence>
<dbReference type="Gene3D" id="3.40.50.300">
    <property type="entry name" value="P-loop containing nucleotide triphosphate hydrolases"/>
    <property type="match status" value="1"/>
</dbReference>
<dbReference type="InterPro" id="IPR051055">
    <property type="entry name" value="PIF1_helicase"/>
</dbReference>
<feature type="domain" description="DNA helicase Pif1-like DEAD-box helicase" evidence="2">
    <location>
        <begin position="1"/>
        <end position="172"/>
    </location>
</feature>
<keyword evidence="4" id="KW-1185">Reference proteome</keyword>
<reference evidence="3" key="1">
    <citation type="submission" date="2021-06" db="EMBL/GenBank/DDBJ databases">
        <authorList>
            <person name="Kallberg Y."/>
            <person name="Tangrot J."/>
            <person name="Rosling A."/>
        </authorList>
    </citation>
    <scope>NUCLEOTIDE SEQUENCE</scope>
    <source>
        <strain evidence="3">FL966</strain>
    </source>
</reference>
<keyword evidence="1" id="KW-0067">ATP-binding</keyword>
<comment type="catalytic activity">
    <reaction evidence="1">
        <text>ATP + H2O = ADP + phosphate + H(+)</text>
        <dbReference type="Rhea" id="RHEA:13065"/>
        <dbReference type="ChEBI" id="CHEBI:15377"/>
        <dbReference type="ChEBI" id="CHEBI:15378"/>
        <dbReference type="ChEBI" id="CHEBI:30616"/>
        <dbReference type="ChEBI" id="CHEBI:43474"/>
        <dbReference type="ChEBI" id="CHEBI:456216"/>
        <dbReference type="EC" id="5.6.2.3"/>
    </reaction>
</comment>
<dbReference type="EC" id="5.6.2.3" evidence="1"/>
<keyword evidence="1" id="KW-0234">DNA repair</keyword>
<dbReference type="Pfam" id="PF05970">
    <property type="entry name" value="PIF1"/>
    <property type="match status" value="1"/>
</dbReference>
<dbReference type="Proteomes" id="UP000789759">
    <property type="component" value="Unassembled WGS sequence"/>
</dbReference>
<keyword evidence="1" id="KW-0233">DNA recombination</keyword>
<sequence>SGGCGKTFTLNVLIKKLYAKYGKTQIGVTSSTGLSALNIGGITLHSYTNIGIMDKSFEEIIKFIKENNFYYNRWINTKILIIDEISMINSDTFDFIDQIAREIRKNKKPFGGIQLVLSGDFLQLKPVKGNYAFESKVWELVVEKYVMLKTPYRQKDKYFIDGLNKMRFGEIDSEFYDYIIRLARPIKYNDGEEPTKLFATVNEVEICNRNKLNDLSGKNLLFEAEEWSVAKNNNSRNQKPTHEELIEWLDKSTLSETRINLKIGAQ</sequence>
<dbReference type="OrthoDB" id="5578775at2759"/>
<dbReference type="GO" id="GO:0043139">
    <property type="term" value="F:5'-3' DNA helicase activity"/>
    <property type="evidence" value="ECO:0007669"/>
    <property type="project" value="UniProtKB-EC"/>
</dbReference>
<dbReference type="GO" id="GO:0000723">
    <property type="term" value="P:telomere maintenance"/>
    <property type="evidence" value="ECO:0007669"/>
    <property type="project" value="InterPro"/>
</dbReference>
<evidence type="ECO:0000259" key="2">
    <source>
        <dbReference type="Pfam" id="PF05970"/>
    </source>
</evidence>
<evidence type="ECO:0000313" key="3">
    <source>
        <dbReference type="EMBL" id="CAG8833553.1"/>
    </source>
</evidence>
<proteinExistence type="inferred from homology"/>
<comment type="caution">
    <text evidence="3">The sequence shown here is derived from an EMBL/GenBank/DDBJ whole genome shotgun (WGS) entry which is preliminary data.</text>
</comment>
<comment type="cofactor">
    <cofactor evidence="1">
        <name>Mg(2+)</name>
        <dbReference type="ChEBI" id="CHEBI:18420"/>
    </cofactor>
</comment>